<reference evidence="1" key="1">
    <citation type="submission" date="2014-11" db="EMBL/GenBank/DDBJ databases">
        <authorList>
            <person name="Amaro Gonzalez C."/>
        </authorList>
    </citation>
    <scope>NUCLEOTIDE SEQUENCE</scope>
</reference>
<evidence type="ECO:0000313" key="1">
    <source>
        <dbReference type="EMBL" id="JAH09738.1"/>
    </source>
</evidence>
<protein>
    <submittedName>
        <fullName evidence="1">Uncharacterized protein</fullName>
    </submittedName>
</protein>
<organism evidence="1">
    <name type="scientific">Anguilla anguilla</name>
    <name type="common">European freshwater eel</name>
    <name type="synonym">Muraena anguilla</name>
    <dbReference type="NCBI Taxonomy" id="7936"/>
    <lineage>
        <taxon>Eukaryota</taxon>
        <taxon>Metazoa</taxon>
        <taxon>Chordata</taxon>
        <taxon>Craniata</taxon>
        <taxon>Vertebrata</taxon>
        <taxon>Euteleostomi</taxon>
        <taxon>Actinopterygii</taxon>
        <taxon>Neopterygii</taxon>
        <taxon>Teleostei</taxon>
        <taxon>Anguilliformes</taxon>
        <taxon>Anguillidae</taxon>
        <taxon>Anguilla</taxon>
    </lineage>
</organism>
<dbReference type="AlphaFoldDB" id="A0A0E9Q0V2"/>
<sequence>MASIGSLSLLTFILNPLERCRLCRCCHFSLYHFSLNCFHALRVTVSQAVSSLSMLPYLFRLIV</sequence>
<dbReference type="EMBL" id="GBXM01098839">
    <property type="protein sequence ID" value="JAH09738.1"/>
    <property type="molecule type" value="Transcribed_RNA"/>
</dbReference>
<accession>A0A0E9Q0V2</accession>
<name>A0A0E9Q0V2_ANGAN</name>
<reference evidence="1" key="2">
    <citation type="journal article" date="2015" name="Fish Shellfish Immunol.">
        <title>Early steps in the European eel (Anguilla anguilla)-Vibrio vulnificus interaction in the gills: Role of the RtxA13 toxin.</title>
        <authorList>
            <person name="Callol A."/>
            <person name="Pajuelo D."/>
            <person name="Ebbesson L."/>
            <person name="Teles M."/>
            <person name="MacKenzie S."/>
            <person name="Amaro C."/>
        </authorList>
    </citation>
    <scope>NUCLEOTIDE SEQUENCE</scope>
</reference>
<proteinExistence type="predicted"/>